<dbReference type="InterPro" id="IPR050121">
    <property type="entry name" value="Cytochrome_P450_monoxygenase"/>
</dbReference>
<evidence type="ECO:0000256" key="6">
    <source>
        <dbReference type="PIRSR" id="PIRSR602401-1"/>
    </source>
</evidence>
<comment type="cofactor">
    <cofactor evidence="1 6">
        <name>heme</name>
        <dbReference type="ChEBI" id="CHEBI:30413"/>
    </cofactor>
</comment>
<dbReference type="GO" id="GO:0016705">
    <property type="term" value="F:oxidoreductase activity, acting on paired donors, with incorporation or reduction of molecular oxygen"/>
    <property type="evidence" value="ECO:0007669"/>
    <property type="project" value="InterPro"/>
</dbReference>
<dbReference type="EMBL" id="ML977574">
    <property type="protein sequence ID" value="KAF2003109.1"/>
    <property type="molecule type" value="Genomic_DNA"/>
</dbReference>
<dbReference type="OrthoDB" id="1470350at2759"/>
<feature type="binding site" description="axial binding residue" evidence="6">
    <location>
        <position position="444"/>
    </location>
    <ligand>
        <name>heme</name>
        <dbReference type="ChEBI" id="CHEBI:30413"/>
    </ligand>
    <ligandPart>
        <name>Fe</name>
        <dbReference type="ChEBI" id="CHEBI:18248"/>
    </ligandPart>
</feature>
<evidence type="ECO:0000256" key="3">
    <source>
        <dbReference type="ARBA" id="ARBA00022617"/>
    </source>
</evidence>
<name>A0A6A5WQQ1_9PLEO</name>
<keyword evidence="4 6" id="KW-0479">Metal-binding</keyword>
<dbReference type="GO" id="GO:0005506">
    <property type="term" value="F:iron ion binding"/>
    <property type="evidence" value="ECO:0007669"/>
    <property type="project" value="InterPro"/>
</dbReference>
<evidence type="ECO:0000313" key="9">
    <source>
        <dbReference type="Proteomes" id="UP000799779"/>
    </source>
</evidence>
<dbReference type="InterPro" id="IPR017972">
    <property type="entry name" value="Cyt_P450_CS"/>
</dbReference>
<dbReference type="GO" id="GO:0020037">
    <property type="term" value="F:heme binding"/>
    <property type="evidence" value="ECO:0007669"/>
    <property type="project" value="InterPro"/>
</dbReference>
<keyword evidence="9" id="KW-1185">Reference proteome</keyword>
<accession>A0A6A5WQQ1</accession>
<organism evidence="8 9">
    <name type="scientific">Amniculicola lignicola CBS 123094</name>
    <dbReference type="NCBI Taxonomy" id="1392246"/>
    <lineage>
        <taxon>Eukaryota</taxon>
        <taxon>Fungi</taxon>
        <taxon>Dikarya</taxon>
        <taxon>Ascomycota</taxon>
        <taxon>Pezizomycotina</taxon>
        <taxon>Dothideomycetes</taxon>
        <taxon>Pleosporomycetidae</taxon>
        <taxon>Pleosporales</taxon>
        <taxon>Amniculicolaceae</taxon>
        <taxon>Amniculicola</taxon>
    </lineage>
</organism>
<dbReference type="PANTHER" id="PTHR24305:SF210">
    <property type="entry name" value="CYTOCHROME P450 MONOOXYGENASE ASQL-RELATED"/>
    <property type="match status" value="1"/>
</dbReference>
<dbReference type="PANTHER" id="PTHR24305">
    <property type="entry name" value="CYTOCHROME P450"/>
    <property type="match status" value="1"/>
</dbReference>
<dbReference type="InterPro" id="IPR036396">
    <property type="entry name" value="Cyt_P450_sf"/>
</dbReference>
<dbReference type="CDD" id="cd11058">
    <property type="entry name" value="CYP60B-like"/>
    <property type="match status" value="1"/>
</dbReference>
<keyword evidence="7" id="KW-0560">Oxidoreductase</keyword>
<dbReference type="AlphaFoldDB" id="A0A6A5WQQ1"/>
<dbReference type="Pfam" id="PF00067">
    <property type="entry name" value="p450"/>
    <property type="match status" value="1"/>
</dbReference>
<dbReference type="PRINTS" id="PR00463">
    <property type="entry name" value="EP450I"/>
</dbReference>
<evidence type="ECO:0000256" key="1">
    <source>
        <dbReference type="ARBA" id="ARBA00001971"/>
    </source>
</evidence>
<dbReference type="SUPFAM" id="SSF48264">
    <property type="entry name" value="Cytochrome P450"/>
    <property type="match status" value="1"/>
</dbReference>
<comment type="similarity">
    <text evidence="2 7">Belongs to the cytochrome P450 family.</text>
</comment>
<evidence type="ECO:0000313" key="8">
    <source>
        <dbReference type="EMBL" id="KAF2003109.1"/>
    </source>
</evidence>
<evidence type="ECO:0000256" key="5">
    <source>
        <dbReference type="ARBA" id="ARBA00023004"/>
    </source>
</evidence>
<keyword evidence="7" id="KW-0503">Monooxygenase</keyword>
<gene>
    <name evidence="8" type="ORF">P154DRAFT_532593</name>
</gene>
<proteinExistence type="inferred from homology"/>
<dbReference type="PROSITE" id="PS00086">
    <property type="entry name" value="CYTOCHROME_P450"/>
    <property type="match status" value="1"/>
</dbReference>
<sequence>MDTITPRVYDSVPSGESLAEASIGLFTVYVLTHIIYNLYFHPPSNFPGPFWARSSLLWRLYRSMDGKFHKHLENCHNRYGTIIRVSPNELSFCSPESWTAIYMPRNKGVAKIPKNEFYDMFGAGMEVQSLGTERDPVLAHQKRALFSAALSAKALAKQETVIQKNVDLFVSKLGKLGSGEEGINMTKWFIYLGFDIIGEMSFGESFGCVEREASHPWLELMLGLMKAVTIMDNLRRYPFLVKAAQYIPSQWTVGFRDKMIKYSRDQTALRPQKTGDQNDFMENVVGKVRTGKVTQEEMESHAWNMAMAGGETSGSAMTSIIYFLLKTPYPHQKLKDEVRAAYTEYPDITLASTTKLAYLNAVLKEGMRIFPTAPQGTPRTSPGVTIEGRYVPAGTEIYVSPWAVNHDPRFWDEPYAFRPERWVDSHCKDNKAASQPFSLGPRACPGKLFALGQMALQLAKMVYLYDMELVNQDLDWIEESRMHFLW</sequence>
<dbReference type="InterPro" id="IPR002401">
    <property type="entry name" value="Cyt_P450_E_grp-I"/>
</dbReference>
<dbReference type="PRINTS" id="PR00385">
    <property type="entry name" value="P450"/>
</dbReference>
<evidence type="ECO:0000256" key="7">
    <source>
        <dbReference type="RuleBase" id="RU000461"/>
    </source>
</evidence>
<dbReference type="GO" id="GO:0004497">
    <property type="term" value="F:monooxygenase activity"/>
    <property type="evidence" value="ECO:0007669"/>
    <property type="project" value="UniProtKB-KW"/>
</dbReference>
<dbReference type="InterPro" id="IPR001128">
    <property type="entry name" value="Cyt_P450"/>
</dbReference>
<evidence type="ECO:0000256" key="2">
    <source>
        <dbReference type="ARBA" id="ARBA00010617"/>
    </source>
</evidence>
<dbReference type="Proteomes" id="UP000799779">
    <property type="component" value="Unassembled WGS sequence"/>
</dbReference>
<dbReference type="Gene3D" id="1.10.630.10">
    <property type="entry name" value="Cytochrome P450"/>
    <property type="match status" value="1"/>
</dbReference>
<reference evidence="8" key="1">
    <citation type="journal article" date="2020" name="Stud. Mycol.">
        <title>101 Dothideomycetes genomes: a test case for predicting lifestyles and emergence of pathogens.</title>
        <authorList>
            <person name="Haridas S."/>
            <person name="Albert R."/>
            <person name="Binder M."/>
            <person name="Bloem J."/>
            <person name="Labutti K."/>
            <person name="Salamov A."/>
            <person name="Andreopoulos B."/>
            <person name="Baker S."/>
            <person name="Barry K."/>
            <person name="Bills G."/>
            <person name="Bluhm B."/>
            <person name="Cannon C."/>
            <person name="Castanera R."/>
            <person name="Culley D."/>
            <person name="Daum C."/>
            <person name="Ezra D."/>
            <person name="Gonzalez J."/>
            <person name="Henrissat B."/>
            <person name="Kuo A."/>
            <person name="Liang C."/>
            <person name="Lipzen A."/>
            <person name="Lutzoni F."/>
            <person name="Magnuson J."/>
            <person name="Mondo S."/>
            <person name="Nolan M."/>
            <person name="Ohm R."/>
            <person name="Pangilinan J."/>
            <person name="Park H.-J."/>
            <person name="Ramirez L."/>
            <person name="Alfaro M."/>
            <person name="Sun H."/>
            <person name="Tritt A."/>
            <person name="Yoshinaga Y."/>
            <person name="Zwiers L.-H."/>
            <person name="Turgeon B."/>
            <person name="Goodwin S."/>
            <person name="Spatafora J."/>
            <person name="Crous P."/>
            <person name="Grigoriev I."/>
        </authorList>
    </citation>
    <scope>NUCLEOTIDE SEQUENCE</scope>
    <source>
        <strain evidence="8">CBS 123094</strain>
    </source>
</reference>
<keyword evidence="5 6" id="KW-0408">Iron</keyword>
<protein>
    <submittedName>
        <fullName evidence="8">Cytochrome P450</fullName>
    </submittedName>
</protein>
<keyword evidence="3 6" id="KW-0349">Heme</keyword>
<evidence type="ECO:0000256" key="4">
    <source>
        <dbReference type="ARBA" id="ARBA00022723"/>
    </source>
</evidence>